<dbReference type="PANTHER" id="PTHR31286">
    <property type="entry name" value="GLYCINE-RICH CELL WALL STRUCTURAL PROTEIN 1.8-LIKE"/>
    <property type="match status" value="1"/>
</dbReference>
<dbReference type="Proteomes" id="UP001152523">
    <property type="component" value="Unassembled WGS sequence"/>
</dbReference>
<accession>A0AAV0FH16</accession>
<evidence type="ECO:0000313" key="4">
    <source>
        <dbReference type="Proteomes" id="UP001152523"/>
    </source>
</evidence>
<feature type="compositionally biased region" description="Low complexity" evidence="1">
    <location>
        <begin position="498"/>
        <end position="507"/>
    </location>
</feature>
<evidence type="ECO:0000256" key="1">
    <source>
        <dbReference type="SAM" id="MobiDB-lite"/>
    </source>
</evidence>
<dbReference type="AlphaFoldDB" id="A0AAV0FH16"/>
<dbReference type="EMBL" id="CAMAPF010000984">
    <property type="protein sequence ID" value="CAH9134910.1"/>
    <property type="molecule type" value="Genomic_DNA"/>
</dbReference>
<gene>
    <name evidence="3" type="ORF">CEPIT_LOCUS34108</name>
</gene>
<feature type="region of interest" description="Disordered" evidence="1">
    <location>
        <begin position="1"/>
        <end position="61"/>
    </location>
</feature>
<evidence type="ECO:0000313" key="3">
    <source>
        <dbReference type="EMBL" id="CAH9134910.1"/>
    </source>
</evidence>
<organism evidence="3 4">
    <name type="scientific">Cuscuta epithymum</name>
    <dbReference type="NCBI Taxonomy" id="186058"/>
    <lineage>
        <taxon>Eukaryota</taxon>
        <taxon>Viridiplantae</taxon>
        <taxon>Streptophyta</taxon>
        <taxon>Embryophyta</taxon>
        <taxon>Tracheophyta</taxon>
        <taxon>Spermatophyta</taxon>
        <taxon>Magnoliopsida</taxon>
        <taxon>eudicotyledons</taxon>
        <taxon>Gunneridae</taxon>
        <taxon>Pentapetalae</taxon>
        <taxon>asterids</taxon>
        <taxon>lamiids</taxon>
        <taxon>Solanales</taxon>
        <taxon>Convolvulaceae</taxon>
        <taxon>Cuscuteae</taxon>
        <taxon>Cuscuta</taxon>
        <taxon>Cuscuta subgen. Cuscuta</taxon>
    </lineage>
</organism>
<feature type="domain" description="DUF4283" evidence="2">
    <location>
        <begin position="178"/>
        <end position="257"/>
    </location>
</feature>
<feature type="region of interest" description="Disordered" evidence="1">
    <location>
        <begin position="469"/>
        <end position="517"/>
    </location>
</feature>
<proteinExistence type="predicted"/>
<dbReference type="Pfam" id="PF14111">
    <property type="entry name" value="DUF4283"/>
    <property type="match status" value="1"/>
</dbReference>
<dbReference type="InterPro" id="IPR025558">
    <property type="entry name" value="DUF4283"/>
</dbReference>
<feature type="compositionally biased region" description="Acidic residues" evidence="1">
    <location>
        <begin position="508"/>
        <end position="517"/>
    </location>
</feature>
<dbReference type="PANTHER" id="PTHR31286:SF168">
    <property type="entry name" value="DUF4283 DOMAIN-CONTAINING PROTEIN"/>
    <property type="match status" value="1"/>
</dbReference>
<feature type="compositionally biased region" description="Low complexity" evidence="1">
    <location>
        <begin position="11"/>
        <end position="24"/>
    </location>
</feature>
<name>A0AAV0FH16_9ASTE</name>
<dbReference type="InterPro" id="IPR040256">
    <property type="entry name" value="At4g02000-like"/>
</dbReference>
<reference evidence="3" key="1">
    <citation type="submission" date="2022-07" db="EMBL/GenBank/DDBJ databases">
        <authorList>
            <person name="Macas J."/>
            <person name="Novak P."/>
            <person name="Neumann P."/>
        </authorList>
    </citation>
    <scope>NUCLEOTIDE SEQUENCE</scope>
</reference>
<comment type="caution">
    <text evidence="3">The sequence shown here is derived from an EMBL/GenBank/DDBJ whole genome shotgun (WGS) entry which is preliminary data.</text>
</comment>
<sequence>MARKKKGNGESSMARSTRSSSRFSALEVTDEEFPSLQVANFPTPGKVNKDDTGRDVGQTVNSGQRVGTAVVRSQAVVENAIAVKMLETTKRKQSVQADASSLVINQAAMVSASKPITGKLVQESTQQHTVKEIDIGVKPWSTLFKDNRDPTHGIKLKYIPPKGKELDFTDKVMPFMVEMWGYCLVGCFTGRFLGLKAIHELKWKWGVKCLVITHDRVWVIFKFQNESDRTKVLNEGPYTIFGKQLMLKELSEDFSFEDEEFLKVPIWVKFPKLPWKLWNDEAMSEVASMVGIPLTTDKITQEKTNYNIARVLIEVDVSKPPQLSFPIRLSFRKIFKQTVVYETFPNYCFQCKEYGHHPFICKKLAPTVQNVSKETEKLDSTHVVKRKEAAHSDILVEQGRNILDNNDELTREEPVDTLFGQEGNILETTIVPTVTVREERYIVETDVHDVDTAALETVITEPAMLDGNKTAKKKKKKMVSPETKQSGARVPERTESDSSGYYSYETASSEEEDLGPDFDEVYMDGKVFTIRKDANVKL</sequence>
<keyword evidence="4" id="KW-1185">Reference proteome</keyword>
<evidence type="ECO:0000259" key="2">
    <source>
        <dbReference type="Pfam" id="PF14111"/>
    </source>
</evidence>
<protein>
    <recommendedName>
        <fullName evidence="2">DUF4283 domain-containing protein</fullName>
    </recommendedName>
</protein>